<organism evidence="1">
    <name type="scientific">uncultured Rubrobacteraceae bacterium</name>
    <dbReference type="NCBI Taxonomy" id="349277"/>
    <lineage>
        <taxon>Bacteria</taxon>
        <taxon>Bacillati</taxon>
        <taxon>Actinomycetota</taxon>
        <taxon>Rubrobacteria</taxon>
        <taxon>Rubrobacterales</taxon>
        <taxon>Rubrobacteraceae</taxon>
        <taxon>environmental samples</taxon>
    </lineage>
</organism>
<evidence type="ECO:0000313" key="1">
    <source>
        <dbReference type="EMBL" id="CAA9486002.1"/>
    </source>
</evidence>
<dbReference type="AlphaFoldDB" id="A0A6J4S0S0"/>
<name>A0A6J4S0S0_9ACTN</name>
<reference evidence="1" key="1">
    <citation type="submission" date="2020-02" db="EMBL/GenBank/DDBJ databases">
        <authorList>
            <person name="Meier V. D."/>
        </authorList>
    </citation>
    <scope>NUCLEOTIDE SEQUENCE</scope>
    <source>
        <strain evidence="1">AVDCRST_MAG25</strain>
    </source>
</reference>
<sequence length="35" mass="3837">MPEAETSRPAVVNLPVDDDMQRTLCGGNSAVIRFF</sequence>
<accession>A0A6J4S0S0</accession>
<protein>
    <submittedName>
        <fullName evidence="1">Uncharacterized protein</fullName>
    </submittedName>
</protein>
<proteinExistence type="predicted"/>
<gene>
    <name evidence="1" type="ORF">AVDCRST_MAG25-3088</name>
</gene>
<dbReference type="EMBL" id="CADCVI010000207">
    <property type="protein sequence ID" value="CAA9486002.1"/>
    <property type="molecule type" value="Genomic_DNA"/>
</dbReference>